<proteinExistence type="predicted"/>
<evidence type="ECO:0000313" key="1">
    <source>
        <dbReference type="EMBL" id="MCZ4281758.1"/>
    </source>
</evidence>
<sequence>MGFLGNRQCIGLSVLAISLGLMGCQTTGSSIPGEGKVLADYPLVFCAKDGSKTQLVAYKNLDHAPRTNSVSPYCDKAAYEKGEISGYLKENGYFFSGLKGEFHIVCAEGFISLSDPFEIPDSCSLQ</sequence>
<comment type="caution">
    <text evidence="1">The sequence shown here is derived from an EMBL/GenBank/DDBJ whole genome shotgun (WGS) entry which is preliminary data.</text>
</comment>
<name>A0ABT4LKX3_9PROT</name>
<reference evidence="1" key="1">
    <citation type="submission" date="2022-12" db="EMBL/GenBank/DDBJ databases">
        <title>Bacterial isolates from different developmental stages of Nematostella vectensis.</title>
        <authorList>
            <person name="Fraune S."/>
        </authorList>
    </citation>
    <scope>NUCLEOTIDE SEQUENCE</scope>
    <source>
        <strain evidence="1">G21630-S1</strain>
    </source>
</reference>
<dbReference type="RefSeq" id="WP_269423919.1">
    <property type="nucleotide sequence ID" value="NZ_JAPWGY010000004.1"/>
</dbReference>
<dbReference type="EMBL" id="JAPWGY010000004">
    <property type="protein sequence ID" value="MCZ4281758.1"/>
    <property type="molecule type" value="Genomic_DNA"/>
</dbReference>
<accession>A0ABT4LKX3</accession>
<dbReference type="PROSITE" id="PS51257">
    <property type="entry name" value="PROKAR_LIPOPROTEIN"/>
    <property type="match status" value="1"/>
</dbReference>
<keyword evidence="2" id="KW-1185">Reference proteome</keyword>
<dbReference type="Proteomes" id="UP001069802">
    <property type="component" value="Unassembled WGS sequence"/>
</dbReference>
<protein>
    <recommendedName>
        <fullName evidence="3">C-type lysozyme inhibitor domain-containing protein</fullName>
    </recommendedName>
</protein>
<evidence type="ECO:0008006" key="3">
    <source>
        <dbReference type="Google" id="ProtNLM"/>
    </source>
</evidence>
<organism evidence="1 2">
    <name type="scientific">Kiloniella laminariae</name>
    <dbReference type="NCBI Taxonomy" id="454162"/>
    <lineage>
        <taxon>Bacteria</taxon>
        <taxon>Pseudomonadati</taxon>
        <taxon>Pseudomonadota</taxon>
        <taxon>Alphaproteobacteria</taxon>
        <taxon>Rhodospirillales</taxon>
        <taxon>Kiloniellaceae</taxon>
        <taxon>Kiloniella</taxon>
    </lineage>
</organism>
<evidence type="ECO:0000313" key="2">
    <source>
        <dbReference type="Proteomes" id="UP001069802"/>
    </source>
</evidence>
<gene>
    <name evidence="1" type="ORF">O4H49_13285</name>
</gene>